<dbReference type="PANTHER" id="PTHR20854:SF4">
    <property type="entry name" value="INOSITOL-1-MONOPHOSPHATASE-RELATED"/>
    <property type="match status" value="1"/>
</dbReference>
<reference evidence="4 5" key="1">
    <citation type="submission" date="2018-10" db="EMBL/GenBank/DDBJ databases">
        <title>Co-occurring genomic capacity for anaerobic methane metabolism and dissimilatory sulfite reduction discovered in the Korarchaeota.</title>
        <authorList>
            <person name="Mckay L.J."/>
            <person name="Dlakic M."/>
            <person name="Fields M.W."/>
            <person name="Delmont T.O."/>
            <person name="Eren A.M."/>
            <person name="Jay Z.J."/>
            <person name="Klingelsmith K.B."/>
            <person name="Rusch D.B."/>
            <person name="Inskeep W.P."/>
        </authorList>
    </citation>
    <scope>NUCLEOTIDE SEQUENCE [LARGE SCALE GENOMIC DNA]</scope>
    <source>
        <strain evidence="4 5">WS</strain>
    </source>
</reference>
<dbReference type="Gene3D" id="3.30.540.10">
    <property type="entry name" value="Fructose-1,6-Bisphosphatase, subunit A, domain 1"/>
    <property type="match status" value="1"/>
</dbReference>
<protein>
    <submittedName>
        <fullName evidence="4">Inositol monophosphatase</fullName>
    </submittedName>
</protein>
<dbReference type="Pfam" id="PF00459">
    <property type="entry name" value="Inositol_P"/>
    <property type="match status" value="1"/>
</dbReference>
<evidence type="ECO:0000256" key="3">
    <source>
        <dbReference type="PIRSR" id="PIRSR600760-2"/>
    </source>
</evidence>
<dbReference type="Proteomes" id="UP000278149">
    <property type="component" value="Unassembled WGS sequence"/>
</dbReference>
<sequence length="251" mass="27334">MILEDLIDLSLRIKDRVTEYLGSDEELDYASEGGDLVRAVDEAAKLEVERWASASRRPSILSEENGFIKGEDVGLILIDPIDGSSNADRGIPFSCISIAYSLSNSIKDLSASVILNIFSGDLYYAERGKGAYKNGCRIKVRSFRGTPVIYAPCQEPDPLVHLNFRQIARRDYGSIALGLALISEGKIDLLIDLKEDLRIVDIAAGLLLVKEAGGAVFINKVEVNGLNREFGLVAGVEELSSNLAPGNYLKL</sequence>
<feature type="binding site" evidence="3">
    <location>
        <position position="201"/>
    </location>
    <ligand>
        <name>Mg(2+)</name>
        <dbReference type="ChEBI" id="CHEBI:18420"/>
        <label>1</label>
        <note>catalytic</note>
    </ligand>
</feature>
<evidence type="ECO:0000313" key="5">
    <source>
        <dbReference type="Proteomes" id="UP000278149"/>
    </source>
</evidence>
<keyword evidence="1 3" id="KW-0479">Metal-binding</keyword>
<feature type="binding site" evidence="3">
    <location>
        <position position="82"/>
    </location>
    <ligand>
        <name>Mg(2+)</name>
        <dbReference type="ChEBI" id="CHEBI:18420"/>
        <label>1</label>
        <note>catalytic</note>
    </ligand>
</feature>
<comment type="caution">
    <text evidence="4">The sequence shown here is derived from an EMBL/GenBank/DDBJ whole genome shotgun (WGS) entry which is preliminary data.</text>
</comment>
<keyword evidence="2 3" id="KW-0460">Magnesium</keyword>
<dbReference type="GO" id="GO:0006020">
    <property type="term" value="P:inositol metabolic process"/>
    <property type="evidence" value="ECO:0007669"/>
    <property type="project" value="TreeGrafter"/>
</dbReference>
<name>A0A429G5L1_9CREN</name>
<dbReference type="GO" id="GO:0046854">
    <property type="term" value="P:phosphatidylinositol phosphate biosynthetic process"/>
    <property type="evidence" value="ECO:0007669"/>
    <property type="project" value="InterPro"/>
</dbReference>
<organism evidence="4 5">
    <name type="scientific">Candidatus Korarchaeum cryptofilum</name>
    <dbReference type="NCBI Taxonomy" id="498846"/>
    <lineage>
        <taxon>Archaea</taxon>
        <taxon>Thermoproteota</taxon>
        <taxon>Candidatus Korarchaeia</taxon>
        <taxon>Candidatus Korarchaeales</taxon>
        <taxon>Candidatus Korarchaeaceae</taxon>
        <taxon>Candidatus Korarchaeum</taxon>
    </lineage>
</organism>
<accession>A0A429G5L1</accession>
<dbReference type="Gene3D" id="3.40.190.80">
    <property type="match status" value="1"/>
</dbReference>
<feature type="binding site" evidence="3">
    <location>
        <position position="79"/>
    </location>
    <ligand>
        <name>Mg(2+)</name>
        <dbReference type="ChEBI" id="CHEBI:18420"/>
        <label>1</label>
        <note>catalytic</note>
    </ligand>
</feature>
<dbReference type="RefSeq" id="WP_125741614.1">
    <property type="nucleotide sequence ID" value="NZ_RCOR01000022.1"/>
</dbReference>
<dbReference type="GO" id="GO:0007165">
    <property type="term" value="P:signal transduction"/>
    <property type="evidence" value="ECO:0007669"/>
    <property type="project" value="TreeGrafter"/>
</dbReference>
<dbReference type="SUPFAM" id="SSF56655">
    <property type="entry name" value="Carbohydrate phosphatase"/>
    <property type="match status" value="1"/>
</dbReference>
<dbReference type="PRINTS" id="PR00377">
    <property type="entry name" value="IMPHPHTASES"/>
</dbReference>
<proteinExistence type="predicted"/>
<comment type="cofactor">
    <cofactor evidence="3">
        <name>Mg(2+)</name>
        <dbReference type="ChEBI" id="CHEBI:18420"/>
    </cofactor>
</comment>
<evidence type="ECO:0000313" key="4">
    <source>
        <dbReference type="EMBL" id="RSN69069.1"/>
    </source>
</evidence>
<gene>
    <name evidence="4" type="ORF">D9Q81_04550</name>
</gene>
<dbReference type="GO" id="GO:0046872">
    <property type="term" value="F:metal ion binding"/>
    <property type="evidence" value="ECO:0007669"/>
    <property type="project" value="UniProtKB-KW"/>
</dbReference>
<dbReference type="InterPro" id="IPR000760">
    <property type="entry name" value="Inositol_monophosphatase-like"/>
</dbReference>
<feature type="binding site" evidence="3">
    <location>
        <position position="63"/>
    </location>
    <ligand>
        <name>Mg(2+)</name>
        <dbReference type="ChEBI" id="CHEBI:18420"/>
        <label>1</label>
        <note>catalytic</note>
    </ligand>
</feature>
<evidence type="ECO:0000256" key="2">
    <source>
        <dbReference type="ARBA" id="ARBA00022842"/>
    </source>
</evidence>
<dbReference type="EMBL" id="RCOR01000022">
    <property type="protein sequence ID" value="RSN69069.1"/>
    <property type="molecule type" value="Genomic_DNA"/>
</dbReference>
<dbReference type="InterPro" id="IPR020550">
    <property type="entry name" value="Inositol_monophosphatase_CS"/>
</dbReference>
<dbReference type="PANTHER" id="PTHR20854">
    <property type="entry name" value="INOSITOL MONOPHOSPHATASE"/>
    <property type="match status" value="1"/>
</dbReference>
<feature type="binding site" evidence="3">
    <location>
        <position position="81"/>
    </location>
    <ligand>
        <name>Mg(2+)</name>
        <dbReference type="ChEBI" id="CHEBI:18420"/>
        <label>1</label>
        <note>catalytic</note>
    </ligand>
</feature>
<evidence type="ECO:0000256" key="1">
    <source>
        <dbReference type="ARBA" id="ARBA00022723"/>
    </source>
</evidence>
<dbReference type="AlphaFoldDB" id="A0A429G5L1"/>
<dbReference type="GO" id="GO:0008934">
    <property type="term" value="F:inositol monophosphate 1-phosphatase activity"/>
    <property type="evidence" value="ECO:0007669"/>
    <property type="project" value="TreeGrafter"/>
</dbReference>
<dbReference type="PROSITE" id="PS00630">
    <property type="entry name" value="IMP_2"/>
    <property type="match status" value="1"/>
</dbReference>